<dbReference type="STRING" id="540747.SAMN04488031_105172"/>
<dbReference type="OrthoDB" id="7625707at2"/>
<reference evidence="1 3" key="1">
    <citation type="submission" date="2015-04" db="EMBL/GenBank/DDBJ databases">
        <title>The draft genome sequence of Roseovarius indicus B108T.</title>
        <authorList>
            <person name="Li G."/>
            <person name="Lai Q."/>
            <person name="Shao Z."/>
            <person name="Yan P."/>
        </authorList>
    </citation>
    <scope>NUCLEOTIDE SEQUENCE [LARGE SCALE GENOMIC DNA]</scope>
    <source>
        <strain evidence="1 3">B108</strain>
    </source>
</reference>
<proteinExistence type="predicted"/>
<dbReference type="InterPro" id="IPR018666">
    <property type="entry name" value="DUF2125"/>
</dbReference>
<evidence type="ECO:0000313" key="3">
    <source>
        <dbReference type="Proteomes" id="UP000051401"/>
    </source>
</evidence>
<keyword evidence="3" id="KW-1185">Reference proteome</keyword>
<sequence>MRILLTLIVIAAAAWSGYWYIGKTGVSEGFSTWLEARRAEGWAAETGTLETVGYPNRFDTTFTDITLADPDTGLAWEAPFFQILALSYKPNHVIAVWPDEQLVATPREKYQVTSSDMRASVVVGADLDLPLERTTLTAEELAVTPVSEDQTTRAEALRLAAERLPAHPATYRLGLAADGLSPALEWRVRLDPAGKLPERFDAFEADVTVEFDKPWDRSAIEEARPQPRRIELRLAQARWGELELQAAGEVTVDAQGYPEGEVTVKARNWRDILRMAVASGTLPDAFAGTLEDGLGLISQMSGNPKTLDIPLNFRNGKVRLGPVPLGDAPVLRLR</sequence>
<evidence type="ECO:0000313" key="1">
    <source>
        <dbReference type="EMBL" id="KRS16587.1"/>
    </source>
</evidence>
<dbReference type="Proteomes" id="UP000325785">
    <property type="component" value="Chromosome"/>
</dbReference>
<evidence type="ECO:0000313" key="2">
    <source>
        <dbReference type="EMBL" id="QEW28384.1"/>
    </source>
</evidence>
<protein>
    <recommendedName>
        <fullName evidence="5">DUF2125 domain-containing protein</fullName>
    </recommendedName>
</protein>
<name>A0A0T5P5X3_9RHOB</name>
<dbReference type="Pfam" id="PF09898">
    <property type="entry name" value="DUF2125"/>
    <property type="match status" value="1"/>
</dbReference>
<dbReference type="EMBL" id="CP031598">
    <property type="protein sequence ID" value="QEW28384.1"/>
    <property type="molecule type" value="Genomic_DNA"/>
</dbReference>
<evidence type="ECO:0000313" key="4">
    <source>
        <dbReference type="Proteomes" id="UP000325785"/>
    </source>
</evidence>
<reference evidence="2 4" key="2">
    <citation type="submission" date="2018-08" db="EMBL/GenBank/DDBJ databases">
        <title>Genetic Globetrotter - A new plasmid hitch-hiking vast phylogenetic and geographic distances.</title>
        <authorList>
            <person name="Vollmers J."/>
            <person name="Petersen J."/>
        </authorList>
    </citation>
    <scope>NUCLEOTIDE SEQUENCE [LARGE SCALE GENOMIC DNA]</scope>
    <source>
        <strain evidence="2 4">DSM 26383</strain>
    </source>
</reference>
<accession>A0A0T5P5X3</accession>
<dbReference type="KEGG" id="rid:RIdsm_04214"/>
<dbReference type="AlphaFoldDB" id="A0A0T5P5X3"/>
<dbReference type="PATRIC" id="fig|540747.5.peg.1118"/>
<organism evidence="1 3">
    <name type="scientific">Roseovarius indicus</name>
    <dbReference type="NCBI Taxonomy" id="540747"/>
    <lineage>
        <taxon>Bacteria</taxon>
        <taxon>Pseudomonadati</taxon>
        <taxon>Pseudomonadota</taxon>
        <taxon>Alphaproteobacteria</taxon>
        <taxon>Rhodobacterales</taxon>
        <taxon>Roseobacteraceae</taxon>
        <taxon>Roseovarius</taxon>
    </lineage>
</organism>
<dbReference type="Proteomes" id="UP000051401">
    <property type="component" value="Unassembled WGS sequence"/>
</dbReference>
<evidence type="ECO:0008006" key="5">
    <source>
        <dbReference type="Google" id="ProtNLM"/>
    </source>
</evidence>
<dbReference type="EMBL" id="LAXI01000012">
    <property type="protein sequence ID" value="KRS16587.1"/>
    <property type="molecule type" value="Genomic_DNA"/>
</dbReference>
<gene>
    <name evidence="2" type="ORF">RIdsm_04214</name>
    <name evidence="1" type="ORF">XM52_16925</name>
</gene>
<dbReference type="RefSeq" id="WP_057817671.1">
    <property type="nucleotide sequence ID" value="NZ_CP031598.1"/>
</dbReference>